<name>A0ABQ5GM35_9ASTR</name>
<dbReference type="EMBL" id="BQNB010018651">
    <property type="protein sequence ID" value="GJT76741.1"/>
    <property type="molecule type" value="Genomic_DNA"/>
</dbReference>
<feature type="compositionally biased region" description="Low complexity" evidence="1">
    <location>
        <begin position="254"/>
        <end position="268"/>
    </location>
</feature>
<dbReference type="Proteomes" id="UP001151760">
    <property type="component" value="Unassembled WGS sequence"/>
</dbReference>
<organism evidence="2 3">
    <name type="scientific">Tanacetum coccineum</name>
    <dbReference type="NCBI Taxonomy" id="301880"/>
    <lineage>
        <taxon>Eukaryota</taxon>
        <taxon>Viridiplantae</taxon>
        <taxon>Streptophyta</taxon>
        <taxon>Embryophyta</taxon>
        <taxon>Tracheophyta</taxon>
        <taxon>Spermatophyta</taxon>
        <taxon>Magnoliopsida</taxon>
        <taxon>eudicotyledons</taxon>
        <taxon>Gunneridae</taxon>
        <taxon>Pentapetalae</taxon>
        <taxon>asterids</taxon>
        <taxon>campanulids</taxon>
        <taxon>Asterales</taxon>
        <taxon>Asteraceae</taxon>
        <taxon>Asteroideae</taxon>
        <taxon>Anthemideae</taxon>
        <taxon>Anthemidinae</taxon>
        <taxon>Tanacetum</taxon>
    </lineage>
</organism>
<sequence length="518" mass="60125">MDPNNEMLDFYEYYSHFDMNQYTQYYGYLEQLEDTEEDEAESSKKRSRRYIARERELAEEKLRRDYFGDENTPPVYPEEYFRRSHVTPLDAKSDETLFEGVTDWYQEPRSWLSLLSQFHQIRRRRVWGHLLDELSYYTPISPDYSPASDTESDPSEDPSSDHIPPLPATSPFIFYDDDIFKTLSSGALRRRVMVFAPGQPIPYSRPYRYHLNGPVHMMTARKRVGLLPTHRLAVKHSVDYSSSDHFASDDSSRDSSSSSSSETSSDSSSDDLLILHLILITSHIMDLIIILLTASPSCMRVIHAASVPLFSTYHGSISYARADLLLSPKRVRSFEFATDLEGCLEDSFELYVPREAGFGAECIDECIAYADALRDRGIDARVVVEAIDREEIETGERGPVKVRVDRVTHLVIADDIPEPAQERAVEVTYETLGDLVQKFHDHTKEIPVHRIQAIKSLERDNMRLRDMVDVASQRVARSQRRELRVQREMRQIRRFRFYDRMRIARLEACARRNLGYRS</sequence>
<reference evidence="2" key="1">
    <citation type="journal article" date="2022" name="Int. J. Mol. Sci.">
        <title>Draft Genome of Tanacetum Coccineum: Genomic Comparison of Closely Related Tanacetum-Family Plants.</title>
        <authorList>
            <person name="Yamashiro T."/>
            <person name="Shiraishi A."/>
            <person name="Nakayama K."/>
            <person name="Satake H."/>
        </authorList>
    </citation>
    <scope>NUCLEOTIDE SEQUENCE</scope>
</reference>
<gene>
    <name evidence="2" type="ORF">Tco_1043466</name>
</gene>
<feature type="region of interest" description="Disordered" evidence="1">
    <location>
        <begin position="142"/>
        <end position="164"/>
    </location>
</feature>
<keyword evidence="3" id="KW-1185">Reference proteome</keyword>
<evidence type="ECO:0000256" key="1">
    <source>
        <dbReference type="SAM" id="MobiDB-lite"/>
    </source>
</evidence>
<feature type="region of interest" description="Disordered" evidence="1">
    <location>
        <begin position="242"/>
        <end position="268"/>
    </location>
</feature>
<accession>A0ABQ5GM35</accession>
<proteinExistence type="predicted"/>
<evidence type="ECO:0000313" key="3">
    <source>
        <dbReference type="Proteomes" id="UP001151760"/>
    </source>
</evidence>
<evidence type="ECO:0000313" key="2">
    <source>
        <dbReference type="EMBL" id="GJT76741.1"/>
    </source>
</evidence>
<comment type="caution">
    <text evidence="2">The sequence shown here is derived from an EMBL/GenBank/DDBJ whole genome shotgun (WGS) entry which is preliminary data.</text>
</comment>
<protein>
    <submittedName>
        <fullName evidence="2">Uncharacterized protein</fullName>
    </submittedName>
</protein>
<reference evidence="2" key="2">
    <citation type="submission" date="2022-01" db="EMBL/GenBank/DDBJ databases">
        <authorList>
            <person name="Yamashiro T."/>
            <person name="Shiraishi A."/>
            <person name="Satake H."/>
            <person name="Nakayama K."/>
        </authorList>
    </citation>
    <scope>NUCLEOTIDE SEQUENCE</scope>
</reference>